<proteinExistence type="predicted"/>
<keyword evidence="2" id="KW-1185">Reference proteome</keyword>
<sequence>MASESGEVGDGRGDDVEFHLSVEQMVYHLKMAEERRRALEIELELARLPAEATMRGQALGGNDLTSESSSEWRRYSKLLSGAFLKFPSDAEVPIWFESVEGTLEAYDVPRQFWGQVVFPMIAERMEYLSTRLTAVQHRDYESLKEVVLEELKLSSAEYKGRFLGARKRKTETRKSFATRLRSFLNFYVSSRDVQTYEELVELFVVDQLKTGLSGEALKYVTLREATTWFRSSELARPSQPQASATANRPATVSPKDISRGGEDEPSEAASGTPAPSVILGNIYSWHASIYETRESRGYHITCDSMCRCLCFRSWGPPTANLHEHLKIELIRRLSLSEDQKVQLQSAEVAERKPSQFLCHMRALAVNMEVQDYLLRALWLQ</sequence>
<evidence type="ECO:0000313" key="1">
    <source>
        <dbReference type="EMBL" id="KAH7949571.1"/>
    </source>
</evidence>
<comment type="caution">
    <text evidence="1">The sequence shown here is derived from an EMBL/GenBank/DDBJ whole genome shotgun (WGS) entry which is preliminary data.</text>
</comment>
<gene>
    <name evidence="1" type="ORF">HPB49_012376</name>
</gene>
<protein>
    <submittedName>
        <fullName evidence="1">Uncharacterized protein</fullName>
    </submittedName>
</protein>
<dbReference type="EMBL" id="CM023474">
    <property type="protein sequence ID" value="KAH7949571.1"/>
    <property type="molecule type" value="Genomic_DNA"/>
</dbReference>
<accession>A0ACB8CR44</accession>
<organism evidence="1 2">
    <name type="scientific">Dermacentor silvarum</name>
    <name type="common">Tick</name>
    <dbReference type="NCBI Taxonomy" id="543639"/>
    <lineage>
        <taxon>Eukaryota</taxon>
        <taxon>Metazoa</taxon>
        <taxon>Ecdysozoa</taxon>
        <taxon>Arthropoda</taxon>
        <taxon>Chelicerata</taxon>
        <taxon>Arachnida</taxon>
        <taxon>Acari</taxon>
        <taxon>Parasitiformes</taxon>
        <taxon>Ixodida</taxon>
        <taxon>Ixodoidea</taxon>
        <taxon>Ixodidae</taxon>
        <taxon>Rhipicephalinae</taxon>
        <taxon>Dermacentor</taxon>
    </lineage>
</organism>
<dbReference type="Proteomes" id="UP000821865">
    <property type="component" value="Chromosome 5"/>
</dbReference>
<evidence type="ECO:0000313" key="2">
    <source>
        <dbReference type="Proteomes" id="UP000821865"/>
    </source>
</evidence>
<reference evidence="1" key="1">
    <citation type="submission" date="2020-05" db="EMBL/GenBank/DDBJ databases">
        <title>Large-scale comparative analyses of tick genomes elucidate their genetic diversity and vector capacities.</title>
        <authorList>
            <person name="Jia N."/>
            <person name="Wang J."/>
            <person name="Shi W."/>
            <person name="Du L."/>
            <person name="Sun Y."/>
            <person name="Zhan W."/>
            <person name="Jiang J."/>
            <person name="Wang Q."/>
            <person name="Zhang B."/>
            <person name="Ji P."/>
            <person name="Sakyi L.B."/>
            <person name="Cui X."/>
            <person name="Yuan T."/>
            <person name="Jiang B."/>
            <person name="Yang W."/>
            <person name="Lam T.T.-Y."/>
            <person name="Chang Q."/>
            <person name="Ding S."/>
            <person name="Wang X."/>
            <person name="Zhu J."/>
            <person name="Ruan X."/>
            <person name="Zhao L."/>
            <person name="Wei J."/>
            <person name="Que T."/>
            <person name="Du C."/>
            <person name="Cheng J."/>
            <person name="Dai P."/>
            <person name="Han X."/>
            <person name="Huang E."/>
            <person name="Gao Y."/>
            <person name="Liu J."/>
            <person name="Shao H."/>
            <person name="Ye R."/>
            <person name="Li L."/>
            <person name="Wei W."/>
            <person name="Wang X."/>
            <person name="Wang C."/>
            <person name="Yang T."/>
            <person name="Huo Q."/>
            <person name="Li W."/>
            <person name="Guo W."/>
            <person name="Chen H."/>
            <person name="Zhou L."/>
            <person name="Ni X."/>
            <person name="Tian J."/>
            <person name="Zhou Y."/>
            <person name="Sheng Y."/>
            <person name="Liu T."/>
            <person name="Pan Y."/>
            <person name="Xia L."/>
            <person name="Li J."/>
            <person name="Zhao F."/>
            <person name="Cao W."/>
        </authorList>
    </citation>
    <scope>NUCLEOTIDE SEQUENCE</scope>
    <source>
        <strain evidence="1">Dsil-2018</strain>
    </source>
</reference>
<name>A0ACB8CR44_DERSI</name>